<evidence type="ECO:0000256" key="2">
    <source>
        <dbReference type="ARBA" id="ARBA00022801"/>
    </source>
</evidence>
<accession>A0A2P5B5K7</accession>
<keyword evidence="5" id="KW-1185">Reference proteome</keyword>
<protein>
    <submittedName>
        <fullName evidence="4">DNA polymerase</fullName>
    </submittedName>
</protein>
<feature type="domain" description="3'-5' exonuclease" evidence="3">
    <location>
        <begin position="42"/>
        <end position="217"/>
    </location>
</feature>
<keyword evidence="1" id="KW-0540">Nuclease</keyword>
<evidence type="ECO:0000313" key="5">
    <source>
        <dbReference type="Proteomes" id="UP000237000"/>
    </source>
</evidence>
<name>A0A2P5B5K7_TREOI</name>
<dbReference type="PANTHER" id="PTHR13620">
    <property type="entry name" value="3-5 EXONUCLEASE"/>
    <property type="match status" value="1"/>
</dbReference>
<dbReference type="Proteomes" id="UP000237000">
    <property type="component" value="Unassembled WGS sequence"/>
</dbReference>
<dbReference type="PANTHER" id="PTHR13620:SF105">
    <property type="entry name" value="OS01G0737700 PROTEIN"/>
    <property type="match status" value="1"/>
</dbReference>
<dbReference type="AlphaFoldDB" id="A0A2P5B5K7"/>
<dbReference type="FunCoup" id="A0A2P5B5K7">
    <property type="interactions" value="121"/>
</dbReference>
<dbReference type="Gene3D" id="3.30.420.10">
    <property type="entry name" value="Ribonuclease H-like superfamily/Ribonuclease H"/>
    <property type="match status" value="1"/>
</dbReference>
<dbReference type="GO" id="GO:0008408">
    <property type="term" value="F:3'-5' exonuclease activity"/>
    <property type="evidence" value="ECO:0007669"/>
    <property type="project" value="InterPro"/>
</dbReference>
<reference evidence="5" key="1">
    <citation type="submission" date="2016-06" db="EMBL/GenBank/DDBJ databases">
        <title>Parallel loss of symbiosis genes in relatives of nitrogen-fixing non-legume Parasponia.</title>
        <authorList>
            <person name="Van Velzen R."/>
            <person name="Holmer R."/>
            <person name="Bu F."/>
            <person name="Rutten L."/>
            <person name="Van Zeijl A."/>
            <person name="Liu W."/>
            <person name="Santuari L."/>
            <person name="Cao Q."/>
            <person name="Sharma T."/>
            <person name="Shen D."/>
            <person name="Roswanjaya Y."/>
            <person name="Wardhani T."/>
            <person name="Kalhor M.S."/>
            <person name="Jansen J."/>
            <person name="Van den Hoogen J."/>
            <person name="Gungor B."/>
            <person name="Hartog M."/>
            <person name="Hontelez J."/>
            <person name="Verver J."/>
            <person name="Yang W.-C."/>
            <person name="Schijlen E."/>
            <person name="Repin R."/>
            <person name="Schilthuizen M."/>
            <person name="Schranz E."/>
            <person name="Heidstra R."/>
            <person name="Miyata K."/>
            <person name="Fedorova E."/>
            <person name="Kohlen W."/>
            <person name="Bisseling T."/>
            <person name="Smit S."/>
            <person name="Geurts R."/>
        </authorList>
    </citation>
    <scope>NUCLEOTIDE SEQUENCE [LARGE SCALE GENOMIC DNA]</scope>
    <source>
        <strain evidence="5">cv. RG33-2</strain>
    </source>
</reference>
<dbReference type="CDD" id="cd06141">
    <property type="entry name" value="WRN_exo"/>
    <property type="match status" value="1"/>
</dbReference>
<dbReference type="GO" id="GO:0003676">
    <property type="term" value="F:nucleic acid binding"/>
    <property type="evidence" value="ECO:0007669"/>
    <property type="project" value="InterPro"/>
</dbReference>
<sequence>MEGTQITIVDHELSSETHNLYDVQIGSAAATIETLVTNSASMASSWISDTERIHRQNLRGLIVGLDVEWRPSFSRNIENPVATLQLCVARRCLVFQLIHADDSAPTSLADFLRNPDYRFVGVGVAADVEKLLLDYQLSVRNAVDLGDLAARVRDDRSLKSAGLKGLARLVLGMEIEKPKRITMGRWDNRWLTSDQVRYACVDAFVSFEIGKKLINGD</sequence>
<evidence type="ECO:0000256" key="1">
    <source>
        <dbReference type="ARBA" id="ARBA00022722"/>
    </source>
</evidence>
<dbReference type="InterPro" id="IPR051132">
    <property type="entry name" value="3-5_Exonuclease_domain"/>
</dbReference>
<dbReference type="STRING" id="63057.A0A2P5B5K7"/>
<keyword evidence="2" id="KW-0378">Hydrolase</keyword>
<dbReference type="GO" id="GO:0005634">
    <property type="term" value="C:nucleus"/>
    <property type="evidence" value="ECO:0007669"/>
    <property type="project" value="TreeGrafter"/>
</dbReference>
<organism evidence="4 5">
    <name type="scientific">Trema orientale</name>
    <name type="common">Charcoal tree</name>
    <name type="synonym">Celtis orientalis</name>
    <dbReference type="NCBI Taxonomy" id="63057"/>
    <lineage>
        <taxon>Eukaryota</taxon>
        <taxon>Viridiplantae</taxon>
        <taxon>Streptophyta</taxon>
        <taxon>Embryophyta</taxon>
        <taxon>Tracheophyta</taxon>
        <taxon>Spermatophyta</taxon>
        <taxon>Magnoliopsida</taxon>
        <taxon>eudicotyledons</taxon>
        <taxon>Gunneridae</taxon>
        <taxon>Pentapetalae</taxon>
        <taxon>rosids</taxon>
        <taxon>fabids</taxon>
        <taxon>Rosales</taxon>
        <taxon>Cannabaceae</taxon>
        <taxon>Trema</taxon>
    </lineage>
</organism>
<gene>
    <name evidence="4" type="ORF">TorRG33x02_332020</name>
</gene>
<evidence type="ECO:0000259" key="3">
    <source>
        <dbReference type="SMART" id="SM00474"/>
    </source>
</evidence>
<proteinExistence type="predicted"/>
<dbReference type="Pfam" id="PF01612">
    <property type="entry name" value="DNA_pol_A_exo1"/>
    <property type="match status" value="1"/>
</dbReference>
<dbReference type="InterPro" id="IPR036397">
    <property type="entry name" value="RNaseH_sf"/>
</dbReference>
<dbReference type="InParanoid" id="A0A2P5B5K7"/>
<dbReference type="OrthoDB" id="1920326at2759"/>
<dbReference type="FunFam" id="3.30.420.10:FF:000054">
    <property type="entry name" value="Werner Syndrome-like exonuclease"/>
    <property type="match status" value="1"/>
</dbReference>
<comment type="caution">
    <text evidence="4">The sequence shown here is derived from an EMBL/GenBank/DDBJ whole genome shotgun (WGS) entry which is preliminary data.</text>
</comment>
<dbReference type="InterPro" id="IPR012337">
    <property type="entry name" value="RNaseH-like_sf"/>
</dbReference>
<evidence type="ECO:0000313" key="4">
    <source>
        <dbReference type="EMBL" id="PON44068.1"/>
    </source>
</evidence>
<dbReference type="SUPFAM" id="SSF53098">
    <property type="entry name" value="Ribonuclease H-like"/>
    <property type="match status" value="1"/>
</dbReference>
<dbReference type="GO" id="GO:0005737">
    <property type="term" value="C:cytoplasm"/>
    <property type="evidence" value="ECO:0007669"/>
    <property type="project" value="TreeGrafter"/>
</dbReference>
<dbReference type="GO" id="GO:0006139">
    <property type="term" value="P:nucleobase-containing compound metabolic process"/>
    <property type="evidence" value="ECO:0007669"/>
    <property type="project" value="InterPro"/>
</dbReference>
<dbReference type="EMBL" id="JXTC01000602">
    <property type="protein sequence ID" value="PON44068.1"/>
    <property type="molecule type" value="Genomic_DNA"/>
</dbReference>
<dbReference type="SMART" id="SM00474">
    <property type="entry name" value="35EXOc"/>
    <property type="match status" value="1"/>
</dbReference>
<dbReference type="InterPro" id="IPR002562">
    <property type="entry name" value="3'-5'_exonuclease_dom"/>
</dbReference>